<keyword evidence="2" id="KW-1185">Reference proteome</keyword>
<dbReference type="AlphaFoldDB" id="A0A1I0GKF9"/>
<organism evidence="1 2">
    <name type="scientific">Enterocloster lavalensis</name>
    <dbReference type="NCBI Taxonomy" id="460384"/>
    <lineage>
        <taxon>Bacteria</taxon>
        <taxon>Bacillati</taxon>
        <taxon>Bacillota</taxon>
        <taxon>Clostridia</taxon>
        <taxon>Lachnospirales</taxon>
        <taxon>Lachnospiraceae</taxon>
        <taxon>Enterocloster</taxon>
    </lineage>
</organism>
<gene>
    <name evidence="1" type="ORF">SAMN05216313_11211</name>
</gene>
<evidence type="ECO:0000313" key="1">
    <source>
        <dbReference type="EMBL" id="SET70856.1"/>
    </source>
</evidence>
<accession>A0A1I0GKF9</accession>
<proteinExistence type="predicted"/>
<name>A0A1I0GKF9_9FIRM</name>
<protein>
    <submittedName>
        <fullName evidence="1">Uncharacterized protein</fullName>
    </submittedName>
</protein>
<reference evidence="2" key="1">
    <citation type="submission" date="2016-10" db="EMBL/GenBank/DDBJ databases">
        <authorList>
            <person name="Varghese N."/>
            <person name="Submissions S."/>
        </authorList>
    </citation>
    <scope>NUCLEOTIDE SEQUENCE [LARGE SCALE GENOMIC DNA]</scope>
    <source>
        <strain evidence="2">NLAE-zl-G277</strain>
    </source>
</reference>
<dbReference type="Proteomes" id="UP000198508">
    <property type="component" value="Unassembled WGS sequence"/>
</dbReference>
<dbReference type="RefSeq" id="WP_166435018.1">
    <property type="nucleotide sequence ID" value="NZ_FOIM01000012.1"/>
</dbReference>
<dbReference type="EMBL" id="FOIM01000012">
    <property type="protein sequence ID" value="SET70856.1"/>
    <property type="molecule type" value="Genomic_DNA"/>
</dbReference>
<evidence type="ECO:0000313" key="2">
    <source>
        <dbReference type="Proteomes" id="UP000198508"/>
    </source>
</evidence>
<sequence length="54" mass="6214">MTQVVTIQIDVKRLDMLIGNLVKQGFKITLAHNNGYILKMSEGIIDYKYFIVAR</sequence>
<dbReference type="STRING" id="460384.SAMN05216313_11211"/>